<feature type="transmembrane region" description="Helical" evidence="6">
    <location>
        <begin position="36"/>
        <end position="56"/>
    </location>
</feature>
<dbReference type="CDD" id="cd06581">
    <property type="entry name" value="TM_PBP1_LivM_like"/>
    <property type="match status" value="1"/>
</dbReference>
<evidence type="ECO:0000256" key="3">
    <source>
        <dbReference type="ARBA" id="ARBA00022692"/>
    </source>
</evidence>
<reference evidence="7" key="1">
    <citation type="submission" date="2020-11" db="EMBL/GenBank/DDBJ databases">
        <title>Sequencing the genomes of 1000 actinobacteria strains.</title>
        <authorList>
            <person name="Klenk H.-P."/>
        </authorList>
    </citation>
    <scope>NUCLEOTIDE SEQUENCE</scope>
    <source>
        <strain evidence="7">DSM 45356</strain>
    </source>
</reference>
<dbReference type="EMBL" id="JADOUF010000001">
    <property type="protein sequence ID" value="MBG6135799.1"/>
    <property type="molecule type" value="Genomic_DNA"/>
</dbReference>
<dbReference type="Pfam" id="PF02653">
    <property type="entry name" value="BPD_transp_2"/>
    <property type="match status" value="1"/>
</dbReference>
<evidence type="ECO:0000313" key="7">
    <source>
        <dbReference type="EMBL" id="MBG6135799.1"/>
    </source>
</evidence>
<evidence type="ECO:0000256" key="6">
    <source>
        <dbReference type="SAM" id="Phobius"/>
    </source>
</evidence>
<comment type="caution">
    <text evidence="7">The sequence shown here is derived from an EMBL/GenBank/DDBJ whole genome shotgun (WGS) entry which is preliminary data.</text>
</comment>
<dbReference type="PANTHER" id="PTHR30482">
    <property type="entry name" value="HIGH-AFFINITY BRANCHED-CHAIN AMINO ACID TRANSPORT SYSTEM PERMEASE"/>
    <property type="match status" value="1"/>
</dbReference>
<keyword evidence="3 6" id="KW-0812">Transmembrane</keyword>
<evidence type="ECO:0000256" key="5">
    <source>
        <dbReference type="ARBA" id="ARBA00023136"/>
    </source>
</evidence>
<keyword evidence="5 6" id="KW-0472">Membrane</keyword>
<dbReference type="RefSeq" id="WP_197002859.1">
    <property type="nucleotide sequence ID" value="NZ_BONS01000002.1"/>
</dbReference>
<evidence type="ECO:0000256" key="4">
    <source>
        <dbReference type="ARBA" id="ARBA00022989"/>
    </source>
</evidence>
<proteinExistence type="predicted"/>
<dbReference type="InterPro" id="IPR043428">
    <property type="entry name" value="LivM-like"/>
</dbReference>
<comment type="subcellular location">
    <subcellularLocation>
        <location evidence="1">Cell membrane</location>
        <topology evidence="1">Multi-pass membrane protein</topology>
    </subcellularLocation>
</comment>
<evidence type="ECO:0000313" key="8">
    <source>
        <dbReference type="Proteomes" id="UP000622552"/>
    </source>
</evidence>
<accession>A0A8J7KI32</accession>
<keyword evidence="2" id="KW-1003">Cell membrane</keyword>
<evidence type="ECO:0000256" key="1">
    <source>
        <dbReference type="ARBA" id="ARBA00004651"/>
    </source>
</evidence>
<evidence type="ECO:0000256" key="2">
    <source>
        <dbReference type="ARBA" id="ARBA00022475"/>
    </source>
</evidence>
<keyword evidence="4 6" id="KW-1133">Transmembrane helix</keyword>
<dbReference type="AlphaFoldDB" id="A0A8J7KI32"/>
<dbReference type="InterPro" id="IPR001851">
    <property type="entry name" value="ABC_transp_permease"/>
</dbReference>
<gene>
    <name evidence="7" type="ORF">IW245_001993</name>
</gene>
<feature type="transmembrane region" description="Helical" evidence="6">
    <location>
        <begin position="307"/>
        <end position="328"/>
    </location>
</feature>
<organism evidence="7 8">
    <name type="scientific">Longispora fulva</name>
    <dbReference type="NCBI Taxonomy" id="619741"/>
    <lineage>
        <taxon>Bacteria</taxon>
        <taxon>Bacillati</taxon>
        <taxon>Actinomycetota</taxon>
        <taxon>Actinomycetes</taxon>
        <taxon>Micromonosporales</taxon>
        <taxon>Micromonosporaceae</taxon>
        <taxon>Longispora</taxon>
    </lineage>
</organism>
<dbReference type="GO" id="GO:0015658">
    <property type="term" value="F:branched-chain amino acid transmembrane transporter activity"/>
    <property type="evidence" value="ECO:0007669"/>
    <property type="project" value="InterPro"/>
</dbReference>
<feature type="transmembrane region" description="Helical" evidence="6">
    <location>
        <begin position="68"/>
        <end position="87"/>
    </location>
</feature>
<feature type="transmembrane region" description="Helical" evidence="6">
    <location>
        <begin position="249"/>
        <end position="279"/>
    </location>
</feature>
<dbReference type="GO" id="GO:0005886">
    <property type="term" value="C:plasma membrane"/>
    <property type="evidence" value="ECO:0007669"/>
    <property type="project" value="UniProtKB-SubCell"/>
</dbReference>
<keyword evidence="8" id="KW-1185">Reference proteome</keyword>
<feature type="transmembrane region" description="Helical" evidence="6">
    <location>
        <begin position="168"/>
        <end position="186"/>
    </location>
</feature>
<protein>
    <submittedName>
        <fullName evidence="7">Branched-chain amino acid transport system permease protein</fullName>
    </submittedName>
</protein>
<dbReference type="Proteomes" id="UP000622552">
    <property type="component" value="Unassembled WGS sequence"/>
</dbReference>
<feature type="transmembrane region" description="Helical" evidence="6">
    <location>
        <begin position="217"/>
        <end position="237"/>
    </location>
</feature>
<dbReference type="PANTHER" id="PTHR30482:SF17">
    <property type="entry name" value="ABC TRANSPORTER ATP-BINDING PROTEIN"/>
    <property type="match status" value="1"/>
</dbReference>
<sequence length="335" mass="34528">MKRLVPLAVVVVLATVPFSAASVPGLLPGPVNSPGSLRILALCLVFAALAAGYDLLFGRTGLLSFGHALHVAAGSYTVNIAVTKLGWSLPAGLALAAAVGVALPLLIGAVSVRVTGIAFAMVTLAFAQAGSILAQRDPGGWTGGEEGLSLRASGVPDLFLGVTNTVNLYWLALAFLIATVLVIRWANDTPAGRLWAAIRENERRVAVLGVHPYRAKLLAYVLAGFLGTAGGVVHLLVSGGSNPELTTSALTLSLLVMVVLGGTGSRWGAIVGGALYTFLDLRLGELSTSETLHGLPAVLRVPLTEPLFVLGTLFIIMVYALPHGLAGIKLPRRAA</sequence>
<feature type="transmembrane region" description="Helical" evidence="6">
    <location>
        <begin position="93"/>
        <end position="126"/>
    </location>
</feature>
<name>A0A8J7KI32_9ACTN</name>